<evidence type="ECO:0000313" key="4">
    <source>
        <dbReference type="Proteomes" id="UP000051497"/>
    </source>
</evidence>
<feature type="chain" id="PRO_5043129741" description="Porin domain-containing protein" evidence="1">
    <location>
        <begin position="20"/>
        <end position="430"/>
    </location>
</feature>
<evidence type="ECO:0008006" key="5">
    <source>
        <dbReference type="Google" id="ProtNLM"/>
    </source>
</evidence>
<keyword evidence="4" id="KW-1185">Reference proteome</keyword>
<dbReference type="EMBL" id="LKAJ01000018">
    <property type="protein sequence ID" value="KRG18890.1"/>
    <property type="molecule type" value="Genomic_DNA"/>
</dbReference>
<dbReference type="RefSeq" id="WP_075067471.1">
    <property type="nucleotide sequence ID" value="NZ_LKAJ02000001.1"/>
</dbReference>
<keyword evidence="1" id="KW-0732">Signal</keyword>
<comment type="caution">
    <text evidence="2">The sequence shown here is derived from an EMBL/GenBank/DDBJ whole genome shotgun (WGS) entry which is preliminary data.</text>
</comment>
<sequence length="430" mass="48013">MKKSLTALLASMVATNAFAMVGDIQINGFLSAAVAWSTVDYLNTGVEPIYVSYIGKRPSWEKDTNIGIQLTKYLREDVSITTQFFAEGSRDFDVVAPWAFIKWEPNDRWQFRAGRMRTQTYMLSDYVNVGYAYPWIRPPQEVYSQIPASFSNVTGVDARYRMELWGQDLTLTGFYGATNAELTFPIPPGNTILDLIRVRLRDLYVINLRYGDETFSIRAGYEGTRVTLTPNAGTVMEGLNVAMDTLVGFGILGPDYINYFSAYGIDASFKGIGYQFDWNNFVSMGELVKRHAGTPIIADVIGWYLMGGYRFNELLPHITFARERLADNYTRRFNSTANMIATLPPAFGGLGLSSNFNQIAQALIGTSVFFDGGAGEQTSVTIGLRWDVYEGIAIKGEYCHVHPDRYSPGLFDALPHKSVNIYSLAVDAVM</sequence>
<reference evidence="3" key="3">
    <citation type="submission" date="2021-06" db="EMBL/GenBank/DDBJ databases">
        <title>Genomic Description and Analysis of Intracellular Bacteria, Candidatus Berkiella cookevillensis and Candidatus Berkiella aquae.</title>
        <authorList>
            <person name="Kidane D.T."/>
            <person name="Mehari Y.T."/>
            <person name="Rice F.C."/>
            <person name="Arivett B.A."/>
            <person name="Farone A.L."/>
            <person name="Berk S.G."/>
            <person name="Farone M.B."/>
        </authorList>
    </citation>
    <scope>NUCLEOTIDE SEQUENCE</scope>
    <source>
        <strain evidence="3">HT99</strain>
    </source>
</reference>
<dbReference type="SUPFAM" id="SSF56935">
    <property type="entry name" value="Porins"/>
    <property type="match status" value="1"/>
</dbReference>
<evidence type="ECO:0000313" key="2">
    <source>
        <dbReference type="EMBL" id="KRG18890.1"/>
    </source>
</evidence>
<dbReference type="OrthoDB" id="197869at2"/>
<dbReference type="PATRIC" id="fig|1590043.3.peg.2927"/>
<reference evidence="3" key="2">
    <citation type="journal article" date="2016" name="Genome Announc.">
        <title>Draft Genome Sequences of Two Novel Amoeba-Resistant Intranuclear Bacteria, 'Candidatus Berkiella cookevillensis' and 'Candidatus Berkiella aquae'.</title>
        <authorList>
            <person name="Mehari Y.T."/>
            <person name="Arivett B.A."/>
            <person name="Farone A.L."/>
            <person name="Gunderson J.H."/>
            <person name="Farone M.B."/>
        </authorList>
    </citation>
    <scope>NUCLEOTIDE SEQUENCE</scope>
    <source>
        <strain evidence="3">HT99</strain>
    </source>
</reference>
<evidence type="ECO:0000313" key="3">
    <source>
        <dbReference type="EMBL" id="MCS5711660.1"/>
    </source>
</evidence>
<reference evidence="2" key="1">
    <citation type="submission" date="2015-09" db="EMBL/GenBank/DDBJ databases">
        <title>Draft Genome Sequences of Two Novel Amoeba-resistant Intranuclear Bacteria, Candidatus Berkiella cookevillensis and Candidatus Berkiella aquae.</title>
        <authorList>
            <person name="Mehari Y.T."/>
            <person name="Arivett B.A."/>
            <person name="Farone A.L."/>
            <person name="Gunderson J.H."/>
            <person name="Farone M.B."/>
        </authorList>
    </citation>
    <scope>NUCLEOTIDE SEQUENCE [LARGE SCALE GENOMIC DNA]</scope>
    <source>
        <strain evidence="2">HT99</strain>
    </source>
</reference>
<dbReference type="AlphaFoldDB" id="A0A0Q9YNW7"/>
<accession>A0A0Q9YNW7</accession>
<feature type="signal peptide" evidence="1">
    <location>
        <begin position="1"/>
        <end position="19"/>
    </location>
</feature>
<organism evidence="2">
    <name type="scientific">Candidatus Berkiella aquae</name>
    <dbReference type="NCBI Taxonomy" id="295108"/>
    <lineage>
        <taxon>Bacteria</taxon>
        <taxon>Pseudomonadati</taxon>
        <taxon>Pseudomonadota</taxon>
        <taxon>Gammaproteobacteria</taxon>
        <taxon>Candidatus Berkiellales</taxon>
        <taxon>Candidatus Berkiellaceae</taxon>
        <taxon>Candidatus Berkiella</taxon>
    </lineage>
</organism>
<evidence type="ECO:0000256" key="1">
    <source>
        <dbReference type="SAM" id="SignalP"/>
    </source>
</evidence>
<protein>
    <recommendedName>
        <fullName evidence="5">Porin domain-containing protein</fullName>
    </recommendedName>
</protein>
<dbReference type="STRING" id="295108.HT99x_02876"/>
<proteinExistence type="predicted"/>
<dbReference type="Proteomes" id="UP000051497">
    <property type="component" value="Unassembled WGS sequence"/>
</dbReference>
<dbReference type="EMBL" id="LKAJ02000001">
    <property type="protein sequence ID" value="MCS5711660.1"/>
    <property type="molecule type" value="Genomic_DNA"/>
</dbReference>
<name>A0A0Q9YNW7_9GAMM</name>
<gene>
    <name evidence="3" type="ORF">HT99x_009455</name>
    <name evidence="2" type="ORF">HT99x_02876</name>
</gene>